<dbReference type="PANTHER" id="PTHR43242">
    <property type="entry name" value="NAD(P)-BINDING ROSSMANN-FOLD SUPERFAMILY PROTEIN"/>
    <property type="match status" value="1"/>
</dbReference>
<dbReference type="SUPFAM" id="SSF51735">
    <property type="entry name" value="NAD(P)-binding Rossmann-fold domains"/>
    <property type="match status" value="1"/>
</dbReference>
<evidence type="ECO:0000313" key="3">
    <source>
        <dbReference type="Proteomes" id="UP001235744"/>
    </source>
</evidence>
<dbReference type="RefSeq" id="WP_306105667.1">
    <property type="nucleotide sequence ID" value="NZ_CP120988.1"/>
</dbReference>
<dbReference type="Gene3D" id="3.40.50.720">
    <property type="entry name" value="NAD(P)-binding Rossmann-like Domain"/>
    <property type="match status" value="1"/>
</dbReference>
<dbReference type="InterPro" id="IPR036291">
    <property type="entry name" value="NAD(P)-bd_dom_sf"/>
</dbReference>
<dbReference type="Proteomes" id="UP001235744">
    <property type="component" value="Chromosome"/>
</dbReference>
<gene>
    <name evidence="2" type="ORF">P8A19_03050</name>
</gene>
<reference evidence="2 3" key="1">
    <citation type="submission" date="2023-03" db="EMBL/GenBank/DDBJ databases">
        <title>Isolation and description of six Streptomyces strains from soil environments, able to metabolize different microbial glucans.</title>
        <authorList>
            <person name="Widen T."/>
            <person name="Larsbrink J."/>
        </authorList>
    </citation>
    <scope>NUCLEOTIDE SEQUENCE [LARGE SCALE GENOMIC DNA]</scope>
    <source>
        <strain evidence="2 3">Alt2</strain>
    </source>
</reference>
<feature type="domain" description="RmlD-like substrate binding" evidence="1">
    <location>
        <begin position="1"/>
        <end position="234"/>
    </location>
</feature>
<name>A0ABY9II07_9ACTN</name>
<accession>A0ABY9II07</accession>
<keyword evidence="3" id="KW-1185">Reference proteome</keyword>
<dbReference type="PANTHER" id="PTHR43242:SF1">
    <property type="entry name" value="NAD(P)-BINDING ROSSMANN-FOLD SUPERFAMILY PROTEIN"/>
    <property type="match status" value="1"/>
</dbReference>
<dbReference type="InterPro" id="IPR029903">
    <property type="entry name" value="RmlD-like-bd"/>
</dbReference>
<dbReference type="Pfam" id="PF04321">
    <property type="entry name" value="RmlD_sub_bind"/>
    <property type="match status" value="1"/>
</dbReference>
<evidence type="ECO:0000313" key="2">
    <source>
        <dbReference type="EMBL" id="WLQ54484.1"/>
    </source>
</evidence>
<organism evidence="2 3">
    <name type="scientific">Streptomyces poriferorum</name>
    <dbReference type="NCBI Taxonomy" id="2798799"/>
    <lineage>
        <taxon>Bacteria</taxon>
        <taxon>Bacillati</taxon>
        <taxon>Actinomycetota</taxon>
        <taxon>Actinomycetes</taxon>
        <taxon>Kitasatosporales</taxon>
        <taxon>Streptomycetaceae</taxon>
        <taxon>Streptomyces</taxon>
    </lineage>
</organism>
<dbReference type="EMBL" id="CP120988">
    <property type="protein sequence ID" value="WLQ54484.1"/>
    <property type="molecule type" value="Genomic_DNA"/>
</dbReference>
<evidence type="ECO:0000259" key="1">
    <source>
        <dbReference type="Pfam" id="PF04321"/>
    </source>
</evidence>
<proteinExistence type="predicted"/>
<sequence>MKILVVGGSGFLGTELVRQTRAAGHQTVATYVTQPGAASPSAWCHLDLRDAGRLDAVMAEVNPSVVINASSGLADWAVTAEGPLQLATVAAKRGTRMVHMSTDAVFSGVGRVHYDEACLPDPVTPYGAAKAAAETGVLAVHPAAVVARTSLIIGHGRSVHERLVHQLAAGTVDGALFTDDIRCPVHVSDLAAALLELAWSGAGGIHHLGGADALSRHDLGVLIAERDGLDASCLPTGLRADSVVPGALDVRLDSRLTQRRLRTTLRGARQFLKPAGHVSSSTPA</sequence>
<protein>
    <submittedName>
        <fullName evidence="2">Sugar nucleotide-binding protein</fullName>
    </submittedName>
</protein>